<proteinExistence type="predicted"/>
<reference evidence="1 2" key="1">
    <citation type="submission" date="2018-03" db="EMBL/GenBank/DDBJ databases">
        <title>Genome sequence of Clostridium vincentii DSM 10228.</title>
        <authorList>
            <person name="Poehlein A."/>
            <person name="Daniel R."/>
        </authorList>
    </citation>
    <scope>NUCLEOTIDE SEQUENCE [LARGE SCALE GENOMIC DNA]</scope>
    <source>
        <strain evidence="1 2">DSM 10228</strain>
    </source>
</reference>
<gene>
    <name evidence="1" type="ORF">CLVI_05620</name>
</gene>
<dbReference type="AlphaFoldDB" id="A0A2T0BJ31"/>
<evidence type="ECO:0000313" key="1">
    <source>
        <dbReference type="EMBL" id="PRR83908.1"/>
    </source>
</evidence>
<evidence type="ECO:0000313" key="2">
    <source>
        <dbReference type="Proteomes" id="UP000239471"/>
    </source>
</evidence>
<sequence>MKRIICQHFRKDNEVEIINNILIKKGILNNMSNII</sequence>
<protein>
    <submittedName>
        <fullName evidence="1">Uncharacterized protein</fullName>
    </submittedName>
</protein>
<accession>A0A2T0BJ31</accession>
<name>A0A2T0BJ31_9CLOT</name>
<organism evidence="1 2">
    <name type="scientific">Clostridium vincentii</name>
    <dbReference type="NCBI Taxonomy" id="52704"/>
    <lineage>
        <taxon>Bacteria</taxon>
        <taxon>Bacillati</taxon>
        <taxon>Bacillota</taxon>
        <taxon>Clostridia</taxon>
        <taxon>Eubacteriales</taxon>
        <taxon>Clostridiaceae</taxon>
        <taxon>Clostridium</taxon>
    </lineage>
</organism>
<dbReference type="EMBL" id="PVXQ01000004">
    <property type="protein sequence ID" value="PRR83908.1"/>
    <property type="molecule type" value="Genomic_DNA"/>
</dbReference>
<dbReference type="Proteomes" id="UP000239471">
    <property type="component" value="Unassembled WGS sequence"/>
</dbReference>
<comment type="caution">
    <text evidence="1">The sequence shown here is derived from an EMBL/GenBank/DDBJ whole genome shotgun (WGS) entry which is preliminary data.</text>
</comment>
<keyword evidence="2" id="KW-1185">Reference proteome</keyword>